<evidence type="ECO:0000313" key="1">
    <source>
        <dbReference type="EMBL" id="OCK88303.1"/>
    </source>
</evidence>
<accession>A0ACC8EPG0</accession>
<evidence type="ECO:0000313" key="2">
    <source>
        <dbReference type="Proteomes" id="UP000250078"/>
    </source>
</evidence>
<proteinExistence type="predicted"/>
<gene>
    <name evidence="1" type="ORF">K441DRAFT_681939</name>
</gene>
<sequence>MSRDPVAMPFPRAPCELQSETRGDDLYRAPGELPGKPEPSAATRKSRPPVQSPQSRARCPPVRDPGCPFPRPVRAPGKDQPSTATVRVGRRAITASPSLLLCQSETRRHALSAPPCELPVTVRAACPFRPPQSEGAVGASPKPAAMPRPRSGRASRRPAVRTTASPSVLSCQPSRPCGDALLAPRRDPGKTKHSTAP</sequence>
<reference evidence="1 2" key="1">
    <citation type="journal article" date="2016" name="Nat. Commun.">
        <title>Ectomycorrhizal ecology is imprinted in the genome of the dominant symbiotic fungus Cenococcum geophilum.</title>
        <authorList>
            <consortium name="DOE Joint Genome Institute"/>
            <person name="Peter M."/>
            <person name="Kohler A."/>
            <person name="Ohm R.A."/>
            <person name="Kuo A."/>
            <person name="Krutzmann J."/>
            <person name="Morin E."/>
            <person name="Arend M."/>
            <person name="Barry K.W."/>
            <person name="Binder M."/>
            <person name="Choi C."/>
            <person name="Clum A."/>
            <person name="Copeland A."/>
            <person name="Grisel N."/>
            <person name="Haridas S."/>
            <person name="Kipfer T."/>
            <person name="LaButti K."/>
            <person name="Lindquist E."/>
            <person name="Lipzen A."/>
            <person name="Maire R."/>
            <person name="Meier B."/>
            <person name="Mihaltcheva S."/>
            <person name="Molinier V."/>
            <person name="Murat C."/>
            <person name="Poggeler S."/>
            <person name="Quandt C.A."/>
            <person name="Sperisen C."/>
            <person name="Tritt A."/>
            <person name="Tisserant E."/>
            <person name="Crous P.W."/>
            <person name="Henrissat B."/>
            <person name="Nehls U."/>
            <person name="Egli S."/>
            <person name="Spatafora J.W."/>
            <person name="Grigoriev I.V."/>
            <person name="Martin F.M."/>
        </authorList>
    </citation>
    <scope>NUCLEOTIDE SEQUENCE [LARGE SCALE GENOMIC DNA]</scope>
    <source>
        <strain evidence="1 2">1.58</strain>
    </source>
</reference>
<dbReference type="Proteomes" id="UP000250078">
    <property type="component" value="Unassembled WGS sequence"/>
</dbReference>
<protein>
    <submittedName>
        <fullName evidence="1">Uncharacterized protein</fullName>
    </submittedName>
</protein>
<organism evidence="1 2">
    <name type="scientific">Cenococcum geophilum 1.58</name>
    <dbReference type="NCBI Taxonomy" id="794803"/>
    <lineage>
        <taxon>Eukaryota</taxon>
        <taxon>Fungi</taxon>
        <taxon>Dikarya</taxon>
        <taxon>Ascomycota</taxon>
        <taxon>Pezizomycotina</taxon>
        <taxon>Dothideomycetes</taxon>
        <taxon>Pleosporomycetidae</taxon>
        <taxon>Gloniales</taxon>
        <taxon>Gloniaceae</taxon>
        <taxon>Cenococcum</taxon>
    </lineage>
</organism>
<dbReference type="EMBL" id="KV748244">
    <property type="protein sequence ID" value="OCK88303.1"/>
    <property type="molecule type" value="Genomic_DNA"/>
</dbReference>
<name>A0ACC8EPG0_9PEZI</name>
<keyword evidence="2" id="KW-1185">Reference proteome</keyword>